<dbReference type="PROSITE" id="PS01136">
    <property type="entry name" value="UPF0034"/>
    <property type="match status" value="1"/>
</dbReference>
<evidence type="ECO:0000256" key="5">
    <source>
        <dbReference type="ARBA" id="ARBA00022694"/>
    </source>
</evidence>
<evidence type="ECO:0000256" key="6">
    <source>
        <dbReference type="ARBA" id="ARBA00022857"/>
    </source>
</evidence>
<proteinExistence type="predicted"/>
<keyword evidence="11" id="KW-1185">Reference proteome</keyword>
<evidence type="ECO:0000256" key="2">
    <source>
        <dbReference type="ARBA" id="ARBA00022555"/>
    </source>
</evidence>
<dbReference type="Pfam" id="PF01207">
    <property type="entry name" value="Dus"/>
    <property type="match status" value="1"/>
</dbReference>
<dbReference type="NCBIfam" id="NF008774">
    <property type="entry name" value="PRK11815.1"/>
    <property type="match status" value="1"/>
</dbReference>
<evidence type="ECO:0000259" key="9">
    <source>
        <dbReference type="Pfam" id="PF01207"/>
    </source>
</evidence>
<dbReference type="InterPro" id="IPR004653">
    <property type="entry name" value="DusA"/>
</dbReference>
<evidence type="ECO:0000256" key="8">
    <source>
        <dbReference type="ARBA" id="ARBA00023002"/>
    </source>
</evidence>
<dbReference type="SUPFAM" id="SSF51395">
    <property type="entry name" value="FMN-linked oxidoreductases"/>
    <property type="match status" value="1"/>
</dbReference>
<dbReference type="GO" id="GO:0017150">
    <property type="term" value="F:tRNA dihydrouridine synthase activity"/>
    <property type="evidence" value="ECO:0007669"/>
    <property type="project" value="InterPro"/>
</dbReference>
<accession>A0AAX4PAB9</accession>
<evidence type="ECO:0000256" key="7">
    <source>
        <dbReference type="ARBA" id="ARBA00022884"/>
    </source>
</evidence>
<sequence>MATAIAQDRSRLDESTSAPLLSVAPMMEWTDVYYRNLARLLSRRTWLYTEMIVDKTLIYKEKEGKSLDRYLHFPEPQHPVVLQLGGNSPPQLEAAVKLALSYEYDEINLNCGCPSPRVSGKGCFGAALMKDPPSVRAIVEGMSRSSPVPVTIKCRLGVDDNDTYPELVEFVRQTSENLPIDHFIMHARKAFLQGLSPAQNRDVPPLKYDWVFKLSEDFPHLKFSLNGGVKTLDEAKDLLERRGERGGRIHGVMIGRAAYKTPWHTLADADRAIFGEAENPCTSRRQLLRDYCELCDSQLERQSKSWSCEPKQVVRKMAKPLLGLFYAEPGTNKWKRTIEEMLHKGSPASVTEVVERSMEHIPAEILDASPQAKYVTRTETDSEGNRKRVFSVVD</sequence>
<evidence type="ECO:0000256" key="1">
    <source>
        <dbReference type="ARBA" id="ARBA00001917"/>
    </source>
</evidence>
<organism evidence="10 11">
    <name type="scientific">Chloropicon roscoffensis</name>
    <dbReference type="NCBI Taxonomy" id="1461544"/>
    <lineage>
        <taxon>Eukaryota</taxon>
        <taxon>Viridiplantae</taxon>
        <taxon>Chlorophyta</taxon>
        <taxon>Chloropicophyceae</taxon>
        <taxon>Chloropicales</taxon>
        <taxon>Chloropicaceae</taxon>
        <taxon>Chloropicon</taxon>
    </lineage>
</organism>
<dbReference type="InterPro" id="IPR013785">
    <property type="entry name" value="Aldolase_TIM"/>
</dbReference>
<keyword evidence="8" id="KW-0560">Oxidoreductase</keyword>
<keyword evidence="7" id="KW-0694">RNA-binding</keyword>
<evidence type="ECO:0000256" key="4">
    <source>
        <dbReference type="ARBA" id="ARBA00022643"/>
    </source>
</evidence>
<dbReference type="PANTHER" id="PTHR42907">
    <property type="entry name" value="FMN-LINKED OXIDOREDUCTASES SUPERFAMILY PROTEIN"/>
    <property type="match status" value="1"/>
</dbReference>
<dbReference type="EMBL" id="CP151507">
    <property type="protein sequence ID" value="WZN63322.1"/>
    <property type="molecule type" value="Genomic_DNA"/>
</dbReference>
<reference evidence="10 11" key="1">
    <citation type="submission" date="2024-03" db="EMBL/GenBank/DDBJ databases">
        <title>Complete genome sequence of the green alga Chloropicon roscoffensis RCC1871.</title>
        <authorList>
            <person name="Lemieux C."/>
            <person name="Pombert J.-F."/>
            <person name="Otis C."/>
            <person name="Turmel M."/>
        </authorList>
    </citation>
    <scope>NUCLEOTIDE SEQUENCE [LARGE SCALE GENOMIC DNA]</scope>
    <source>
        <strain evidence="10 11">RCC1871</strain>
    </source>
</reference>
<keyword evidence="3" id="KW-0285">Flavoprotein</keyword>
<dbReference type="Gene3D" id="1.20.120.1460">
    <property type="match status" value="1"/>
</dbReference>
<keyword evidence="5" id="KW-0819">tRNA processing</keyword>
<evidence type="ECO:0000313" key="11">
    <source>
        <dbReference type="Proteomes" id="UP001472866"/>
    </source>
</evidence>
<dbReference type="GO" id="GO:0000049">
    <property type="term" value="F:tRNA binding"/>
    <property type="evidence" value="ECO:0007669"/>
    <property type="project" value="UniProtKB-KW"/>
</dbReference>
<dbReference type="Gene3D" id="3.20.20.70">
    <property type="entry name" value="Aldolase class I"/>
    <property type="match status" value="1"/>
</dbReference>
<gene>
    <name evidence="10" type="ORF">HKI87_07g48700</name>
</gene>
<dbReference type="GO" id="GO:0050660">
    <property type="term" value="F:flavin adenine dinucleotide binding"/>
    <property type="evidence" value="ECO:0007669"/>
    <property type="project" value="InterPro"/>
</dbReference>
<dbReference type="PANTHER" id="PTHR42907:SF1">
    <property type="entry name" value="FMN-LINKED OXIDOREDUCTASES SUPERFAMILY PROTEIN"/>
    <property type="match status" value="1"/>
</dbReference>
<protein>
    <submittedName>
        <fullName evidence="10">tRNA-dihydrouridine synthase</fullName>
    </submittedName>
</protein>
<feature type="domain" description="DUS-like FMN-binding" evidence="9">
    <location>
        <begin position="23"/>
        <end position="350"/>
    </location>
</feature>
<name>A0AAX4PAB9_9CHLO</name>
<dbReference type="Proteomes" id="UP001472866">
    <property type="component" value="Chromosome 07"/>
</dbReference>
<dbReference type="CDD" id="cd02801">
    <property type="entry name" value="DUS_like_FMN"/>
    <property type="match status" value="1"/>
</dbReference>
<comment type="cofactor">
    <cofactor evidence="1">
        <name>FMN</name>
        <dbReference type="ChEBI" id="CHEBI:58210"/>
    </cofactor>
</comment>
<keyword evidence="4" id="KW-0288">FMN</keyword>
<keyword evidence="2" id="KW-0820">tRNA-binding</keyword>
<evidence type="ECO:0000256" key="3">
    <source>
        <dbReference type="ARBA" id="ARBA00022630"/>
    </source>
</evidence>
<keyword evidence="6" id="KW-0521">NADP</keyword>
<dbReference type="AlphaFoldDB" id="A0AAX4PAB9"/>
<evidence type="ECO:0000313" key="10">
    <source>
        <dbReference type="EMBL" id="WZN63322.1"/>
    </source>
</evidence>
<dbReference type="InterPro" id="IPR035587">
    <property type="entry name" value="DUS-like_FMN-bd"/>
</dbReference>
<dbReference type="InterPro" id="IPR018517">
    <property type="entry name" value="tRNA_hU_synthase_CS"/>
</dbReference>